<dbReference type="AlphaFoldDB" id="A0A4S2KDQ1"/>
<comment type="caution">
    <text evidence="1">The sequence shown here is derived from an EMBL/GenBank/DDBJ whole genome shotgun (WGS) entry which is preliminary data.</text>
</comment>
<sequence length="112" mass="12520">VSSEMVRLPSGGRFSMFNLSAEEANDRERETLARFARAFTRYSTTETASIRNEHRHIRGVEGVATPGPNVGVAATGHAKEGGCRETLSRVDVRTITEVGYWHFEPMLLSFKY</sequence>
<dbReference type="EMBL" id="QBLH01002747">
    <property type="protein sequence ID" value="TGZ47210.1"/>
    <property type="molecule type" value="Genomic_DNA"/>
</dbReference>
<gene>
    <name evidence="1" type="ORF">DBV15_06413</name>
</gene>
<evidence type="ECO:0000313" key="2">
    <source>
        <dbReference type="Proteomes" id="UP000310200"/>
    </source>
</evidence>
<accession>A0A4S2KDQ1</accession>
<protein>
    <submittedName>
        <fullName evidence="1">Uncharacterized protein</fullName>
    </submittedName>
</protein>
<keyword evidence="2" id="KW-1185">Reference proteome</keyword>
<organism evidence="1 2">
    <name type="scientific">Temnothorax longispinosus</name>
    <dbReference type="NCBI Taxonomy" id="300112"/>
    <lineage>
        <taxon>Eukaryota</taxon>
        <taxon>Metazoa</taxon>
        <taxon>Ecdysozoa</taxon>
        <taxon>Arthropoda</taxon>
        <taxon>Hexapoda</taxon>
        <taxon>Insecta</taxon>
        <taxon>Pterygota</taxon>
        <taxon>Neoptera</taxon>
        <taxon>Endopterygota</taxon>
        <taxon>Hymenoptera</taxon>
        <taxon>Apocrita</taxon>
        <taxon>Aculeata</taxon>
        <taxon>Formicoidea</taxon>
        <taxon>Formicidae</taxon>
        <taxon>Myrmicinae</taxon>
        <taxon>Temnothorax</taxon>
    </lineage>
</organism>
<feature type="non-terminal residue" evidence="1">
    <location>
        <position position="1"/>
    </location>
</feature>
<evidence type="ECO:0000313" key="1">
    <source>
        <dbReference type="EMBL" id="TGZ47210.1"/>
    </source>
</evidence>
<name>A0A4S2KDQ1_9HYME</name>
<dbReference type="Proteomes" id="UP000310200">
    <property type="component" value="Unassembled WGS sequence"/>
</dbReference>
<proteinExistence type="predicted"/>
<reference evidence="1 2" key="1">
    <citation type="journal article" date="2019" name="Philos. Trans. R. Soc. Lond., B, Biol. Sci.">
        <title>Ant behaviour and brain gene expression of defending hosts depend on the ecological success of the intruding social parasite.</title>
        <authorList>
            <person name="Kaur R."/>
            <person name="Stoldt M."/>
            <person name="Jongepier E."/>
            <person name="Feldmeyer B."/>
            <person name="Menzel F."/>
            <person name="Bornberg-Bauer E."/>
            <person name="Foitzik S."/>
        </authorList>
    </citation>
    <scope>NUCLEOTIDE SEQUENCE [LARGE SCALE GENOMIC DNA]</scope>
    <source>
        <tissue evidence="1">Whole body</tissue>
    </source>
</reference>